<feature type="compositionally biased region" description="Low complexity" evidence="1">
    <location>
        <begin position="1"/>
        <end position="14"/>
    </location>
</feature>
<evidence type="ECO:0008006" key="4">
    <source>
        <dbReference type="Google" id="ProtNLM"/>
    </source>
</evidence>
<feature type="region of interest" description="Disordered" evidence="1">
    <location>
        <begin position="1"/>
        <end position="47"/>
    </location>
</feature>
<gene>
    <name evidence="2" type="ORF">GCM10010420_42960</name>
</gene>
<dbReference type="Proteomes" id="UP001500058">
    <property type="component" value="Unassembled WGS sequence"/>
</dbReference>
<evidence type="ECO:0000256" key="1">
    <source>
        <dbReference type="SAM" id="MobiDB-lite"/>
    </source>
</evidence>
<evidence type="ECO:0000313" key="3">
    <source>
        <dbReference type="Proteomes" id="UP001500058"/>
    </source>
</evidence>
<dbReference type="EMBL" id="BAAATJ010000023">
    <property type="protein sequence ID" value="GAA2409783.1"/>
    <property type="molecule type" value="Genomic_DNA"/>
</dbReference>
<name>A0ABP5VUJ0_9ACTN</name>
<feature type="compositionally biased region" description="Basic and acidic residues" evidence="1">
    <location>
        <begin position="15"/>
        <end position="24"/>
    </location>
</feature>
<proteinExistence type="predicted"/>
<evidence type="ECO:0000313" key="2">
    <source>
        <dbReference type="EMBL" id="GAA2409783.1"/>
    </source>
</evidence>
<accession>A0ABP5VUJ0</accession>
<organism evidence="2 3">
    <name type="scientific">Streptomyces glaucosporus</name>
    <dbReference type="NCBI Taxonomy" id="284044"/>
    <lineage>
        <taxon>Bacteria</taxon>
        <taxon>Bacillati</taxon>
        <taxon>Actinomycetota</taxon>
        <taxon>Actinomycetes</taxon>
        <taxon>Kitasatosporales</taxon>
        <taxon>Streptomycetaceae</taxon>
        <taxon>Streptomyces</taxon>
    </lineage>
</organism>
<keyword evidence="3" id="KW-1185">Reference proteome</keyword>
<protein>
    <recommendedName>
        <fullName evidence="4">Knr4/Smi1-like domain-containing protein</fullName>
    </recommendedName>
</protein>
<comment type="caution">
    <text evidence="2">The sequence shown here is derived from an EMBL/GenBank/DDBJ whole genome shotgun (WGS) entry which is preliminary data.</text>
</comment>
<reference evidence="3" key="1">
    <citation type="journal article" date="2019" name="Int. J. Syst. Evol. Microbiol.">
        <title>The Global Catalogue of Microorganisms (GCM) 10K type strain sequencing project: providing services to taxonomists for standard genome sequencing and annotation.</title>
        <authorList>
            <consortium name="The Broad Institute Genomics Platform"/>
            <consortium name="The Broad Institute Genome Sequencing Center for Infectious Disease"/>
            <person name="Wu L."/>
            <person name="Ma J."/>
        </authorList>
    </citation>
    <scope>NUCLEOTIDE SEQUENCE [LARGE SCALE GENOMIC DNA]</scope>
    <source>
        <strain evidence="3">JCM 6921</strain>
    </source>
</reference>
<sequence>MGAAAGPLNAADAGRPGDRRRGGADVHPGVARLAAAVPPPAGVRPRDRRRVESMLGTPLPADCKQLVDLCGGGVFDDTVRLLEPGCANRHYDLLTRNANCPGELESLREAGEPRPAEPDEPGSRLVSWAVTGNGEYLVWLARPGRRPDDWTVMVDEGRGPEWESHPLSCTGFLNAVLLTGDAESEAFYGMPFEQHGFRPSADFL</sequence>